<feature type="chain" id="PRO_5032728627" description="BcpO-related WXXGXW repeat protein" evidence="1">
    <location>
        <begin position="27"/>
        <end position="113"/>
    </location>
</feature>
<dbReference type="AlphaFoldDB" id="A0A846X0F5"/>
<accession>A0A846X0F5</accession>
<feature type="signal peptide" evidence="1">
    <location>
        <begin position="1"/>
        <end position="26"/>
    </location>
</feature>
<keyword evidence="3" id="KW-1185">Reference proteome</keyword>
<evidence type="ECO:0000313" key="2">
    <source>
        <dbReference type="EMBL" id="NKY18968.1"/>
    </source>
</evidence>
<organism evidence="2 3">
    <name type="scientific">Tsukamurella spumae</name>
    <dbReference type="NCBI Taxonomy" id="44753"/>
    <lineage>
        <taxon>Bacteria</taxon>
        <taxon>Bacillati</taxon>
        <taxon>Actinomycetota</taxon>
        <taxon>Actinomycetes</taxon>
        <taxon>Mycobacteriales</taxon>
        <taxon>Tsukamurellaceae</taxon>
        <taxon>Tsukamurella</taxon>
    </lineage>
</organism>
<evidence type="ECO:0000313" key="3">
    <source>
        <dbReference type="Proteomes" id="UP000582646"/>
    </source>
</evidence>
<sequence length="113" mass="12893">MKRMRTLAAGVLVAAGVLAPLGGVTAATASATPSTPAVSHPGPRWCEQGRWVGGYWTQGRWHNGWWQAGYWRPGWGDRWGWHPGYWVQPQWHPGWFEQGHWVPGRWEPGRCHW</sequence>
<dbReference type="Proteomes" id="UP000582646">
    <property type="component" value="Unassembled WGS sequence"/>
</dbReference>
<reference evidence="2 3" key="1">
    <citation type="submission" date="2020-04" db="EMBL/GenBank/DDBJ databases">
        <title>MicrobeNet Type strains.</title>
        <authorList>
            <person name="Nicholson A.C."/>
        </authorList>
    </citation>
    <scope>NUCLEOTIDE SEQUENCE [LARGE SCALE GENOMIC DNA]</scope>
    <source>
        <strain evidence="2 3">DSM 44113</strain>
    </source>
</reference>
<gene>
    <name evidence="2" type="ORF">HF999_11375</name>
</gene>
<dbReference type="RefSeq" id="WP_168545991.1">
    <property type="nucleotide sequence ID" value="NZ_BAAAKS010000017.1"/>
</dbReference>
<name>A0A846X0F5_9ACTN</name>
<dbReference type="EMBL" id="JAAXOQ010000013">
    <property type="protein sequence ID" value="NKY18968.1"/>
    <property type="molecule type" value="Genomic_DNA"/>
</dbReference>
<evidence type="ECO:0000256" key="1">
    <source>
        <dbReference type="SAM" id="SignalP"/>
    </source>
</evidence>
<evidence type="ECO:0008006" key="4">
    <source>
        <dbReference type="Google" id="ProtNLM"/>
    </source>
</evidence>
<proteinExistence type="predicted"/>
<comment type="caution">
    <text evidence="2">The sequence shown here is derived from an EMBL/GenBank/DDBJ whole genome shotgun (WGS) entry which is preliminary data.</text>
</comment>
<protein>
    <recommendedName>
        <fullName evidence="4">BcpO-related WXXGXW repeat protein</fullName>
    </recommendedName>
</protein>
<keyword evidence="1" id="KW-0732">Signal</keyword>